<dbReference type="RefSeq" id="WP_227575726.1">
    <property type="nucleotide sequence ID" value="NZ_CP101987.1"/>
</dbReference>
<dbReference type="Proteomes" id="UP001316384">
    <property type="component" value="Chromosome"/>
</dbReference>
<evidence type="ECO:0000313" key="2">
    <source>
        <dbReference type="Proteomes" id="UP001316384"/>
    </source>
</evidence>
<dbReference type="EMBL" id="CP101987">
    <property type="protein sequence ID" value="UUI70419.1"/>
    <property type="molecule type" value="Genomic_DNA"/>
</dbReference>
<accession>A0ABY5KKX9</accession>
<name>A0ABY5KKX9_9CELL</name>
<sequence>MTTHTAADAADALRRWEDSGAVWRVLGRDGTRVTVGLWTCTGDEVVDRVEADGPALTAFLAGRESSEDT</sequence>
<organism evidence="1 2">
    <name type="scientific">Cellulomonas xiejunii</name>
    <dbReference type="NCBI Taxonomy" id="2968083"/>
    <lineage>
        <taxon>Bacteria</taxon>
        <taxon>Bacillati</taxon>
        <taxon>Actinomycetota</taxon>
        <taxon>Actinomycetes</taxon>
        <taxon>Micrococcales</taxon>
        <taxon>Cellulomonadaceae</taxon>
        <taxon>Cellulomonas</taxon>
    </lineage>
</organism>
<proteinExistence type="predicted"/>
<protein>
    <submittedName>
        <fullName evidence="1">Uncharacterized protein</fullName>
    </submittedName>
</protein>
<reference evidence="1 2" key="1">
    <citation type="submission" date="2022-07" db="EMBL/GenBank/DDBJ databases">
        <title>Novel species in genus cellulomonas.</title>
        <authorList>
            <person name="Ye L."/>
        </authorList>
    </citation>
    <scope>NUCLEOTIDE SEQUENCE [LARGE SCALE GENOMIC DNA]</scope>
    <source>
        <strain evidence="2">zg-B89</strain>
    </source>
</reference>
<gene>
    <name evidence="1" type="ORF">NP048_11425</name>
</gene>
<keyword evidence="2" id="KW-1185">Reference proteome</keyword>
<evidence type="ECO:0000313" key="1">
    <source>
        <dbReference type="EMBL" id="UUI70419.1"/>
    </source>
</evidence>